<keyword evidence="3" id="KW-1185">Reference proteome</keyword>
<dbReference type="PANTHER" id="PTHR23150">
    <property type="entry name" value="SULFATASE MODIFYING FACTOR 1, 2"/>
    <property type="match status" value="1"/>
</dbReference>
<sequence length="327" mass="35778">MTHELDAEACAAFDSPDGGARACCTPQRLPTPSIGSDREAPQQIRASSQALSGDQMISLPTTDFWMGDDGPSSHAADGEGPVRSVRVDAFAISAHAVTNAEFDEFVTSSEYVTDAERFGWSFVFAGFLPAALRRASPRPEGTPWWCAVTDATWRAPEGPGSDVSERADHPVVHVSWNDARAFCRWAGVRLPTEAEWEYAARGGLSRARYPWGDELDEDESFRCNIWRGSFPARNTAADGYRSTAPVEAFEPNGFGLYNMVGNVWEWTADAWRVDHSGTPHEAPESRKAMRGGSHMCHDSYCNRYRVSARTSNSADGSSGNIGFRIAL</sequence>
<dbReference type="eggNOG" id="COG1262">
    <property type="taxonomic scope" value="Bacteria"/>
</dbReference>
<dbReference type="Gene3D" id="3.90.1580.10">
    <property type="entry name" value="paralog of FGE (formylglycine-generating enzyme)"/>
    <property type="match status" value="1"/>
</dbReference>
<dbReference type="PANTHER" id="PTHR23150:SF19">
    <property type="entry name" value="FORMYLGLYCINE-GENERATING ENZYME"/>
    <property type="match status" value="1"/>
</dbReference>
<protein>
    <submittedName>
        <fullName evidence="2">Putative sulfatase-modifying factor</fullName>
    </submittedName>
</protein>
<dbReference type="SUPFAM" id="SSF56436">
    <property type="entry name" value="C-type lectin-like"/>
    <property type="match status" value="1"/>
</dbReference>
<name>L7KD91_9ACTN</name>
<dbReference type="Pfam" id="PF03781">
    <property type="entry name" value="FGE-sulfatase"/>
    <property type="match status" value="1"/>
</dbReference>
<dbReference type="EMBL" id="BANR01000001">
    <property type="protein sequence ID" value="GAC46845.1"/>
    <property type="molecule type" value="Genomic_DNA"/>
</dbReference>
<evidence type="ECO:0000313" key="2">
    <source>
        <dbReference type="EMBL" id="GAC46845.1"/>
    </source>
</evidence>
<evidence type="ECO:0000259" key="1">
    <source>
        <dbReference type="Pfam" id="PF03781"/>
    </source>
</evidence>
<proteinExistence type="predicted"/>
<organism evidence="2 3">
    <name type="scientific">Gordonia aichiensis NBRC 108223</name>
    <dbReference type="NCBI Taxonomy" id="1220583"/>
    <lineage>
        <taxon>Bacteria</taxon>
        <taxon>Bacillati</taxon>
        <taxon>Actinomycetota</taxon>
        <taxon>Actinomycetes</taxon>
        <taxon>Mycobacteriales</taxon>
        <taxon>Gordoniaceae</taxon>
        <taxon>Gordonia</taxon>
    </lineage>
</organism>
<dbReference type="InterPro" id="IPR042095">
    <property type="entry name" value="SUMF_sf"/>
</dbReference>
<dbReference type="STRING" id="1220583.GOACH_01_01640"/>
<accession>L7KD91</accession>
<dbReference type="GO" id="GO:0120147">
    <property type="term" value="F:formylglycine-generating oxidase activity"/>
    <property type="evidence" value="ECO:0007669"/>
    <property type="project" value="TreeGrafter"/>
</dbReference>
<reference evidence="2 3" key="1">
    <citation type="submission" date="2012-12" db="EMBL/GenBank/DDBJ databases">
        <title>Whole genome shotgun sequence of Gordonia aichiensis NBRC 108223.</title>
        <authorList>
            <person name="Isaki-Nakamura S."/>
            <person name="Hosoyama A."/>
            <person name="Tsuchikane K."/>
            <person name="Ando Y."/>
            <person name="Baba S."/>
            <person name="Ohji S."/>
            <person name="Hamada M."/>
            <person name="Tamura T."/>
            <person name="Yamazoe A."/>
            <person name="Yamazaki S."/>
            <person name="Fujita N."/>
        </authorList>
    </citation>
    <scope>NUCLEOTIDE SEQUENCE [LARGE SCALE GENOMIC DNA]</scope>
    <source>
        <strain evidence="2 3">NBRC 108223</strain>
    </source>
</reference>
<dbReference type="AlphaFoldDB" id="L7KD91"/>
<dbReference type="InterPro" id="IPR016187">
    <property type="entry name" value="CTDL_fold"/>
</dbReference>
<evidence type="ECO:0000313" key="3">
    <source>
        <dbReference type="Proteomes" id="UP000010988"/>
    </source>
</evidence>
<gene>
    <name evidence="2" type="ORF">GOACH_01_01640</name>
</gene>
<dbReference type="Proteomes" id="UP000010988">
    <property type="component" value="Unassembled WGS sequence"/>
</dbReference>
<feature type="domain" description="Sulfatase-modifying factor enzyme-like" evidence="1">
    <location>
        <begin position="54"/>
        <end position="326"/>
    </location>
</feature>
<dbReference type="InterPro" id="IPR051043">
    <property type="entry name" value="Sulfatase_Mod_Factor_Kinase"/>
</dbReference>
<comment type="caution">
    <text evidence="2">The sequence shown here is derived from an EMBL/GenBank/DDBJ whole genome shotgun (WGS) entry which is preliminary data.</text>
</comment>
<dbReference type="InterPro" id="IPR005532">
    <property type="entry name" value="SUMF_dom"/>
</dbReference>